<organism evidence="2 3">
    <name type="scientific">Portunus trituberculatus</name>
    <name type="common">Swimming crab</name>
    <name type="synonym">Neptunus trituberculatus</name>
    <dbReference type="NCBI Taxonomy" id="210409"/>
    <lineage>
        <taxon>Eukaryota</taxon>
        <taxon>Metazoa</taxon>
        <taxon>Ecdysozoa</taxon>
        <taxon>Arthropoda</taxon>
        <taxon>Crustacea</taxon>
        <taxon>Multicrustacea</taxon>
        <taxon>Malacostraca</taxon>
        <taxon>Eumalacostraca</taxon>
        <taxon>Eucarida</taxon>
        <taxon>Decapoda</taxon>
        <taxon>Pleocyemata</taxon>
        <taxon>Brachyura</taxon>
        <taxon>Eubrachyura</taxon>
        <taxon>Portunoidea</taxon>
        <taxon>Portunidae</taxon>
        <taxon>Portuninae</taxon>
        <taxon>Portunus</taxon>
    </lineage>
</organism>
<dbReference type="EMBL" id="VSRR010015437">
    <property type="protein sequence ID" value="MPC58177.1"/>
    <property type="molecule type" value="Genomic_DNA"/>
</dbReference>
<dbReference type="AlphaFoldDB" id="A0A5B7GLN0"/>
<name>A0A5B7GLN0_PORTR</name>
<dbReference type="Proteomes" id="UP000324222">
    <property type="component" value="Unassembled WGS sequence"/>
</dbReference>
<evidence type="ECO:0000313" key="2">
    <source>
        <dbReference type="EMBL" id="MPC58177.1"/>
    </source>
</evidence>
<keyword evidence="3" id="KW-1185">Reference proteome</keyword>
<gene>
    <name evidence="2" type="ORF">E2C01_052172</name>
</gene>
<comment type="caution">
    <text evidence="2">The sequence shown here is derived from an EMBL/GenBank/DDBJ whole genome shotgun (WGS) entry which is preliminary data.</text>
</comment>
<proteinExistence type="predicted"/>
<protein>
    <submittedName>
        <fullName evidence="2">Uncharacterized protein</fullName>
    </submittedName>
</protein>
<feature type="region of interest" description="Disordered" evidence="1">
    <location>
        <begin position="55"/>
        <end position="82"/>
    </location>
</feature>
<accession>A0A5B7GLN0</accession>
<reference evidence="2 3" key="1">
    <citation type="submission" date="2019-05" db="EMBL/GenBank/DDBJ databases">
        <title>Another draft genome of Portunus trituberculatus and its Hox gene families provides insights of decapod evolution.</title>
        <authorList>
            <person name="Jeong J.-H."/>
            <person name="Song I."/>
            <person name="Kim S."/>
            <person name="Choi T."/>
            <person name="Kim D."/>
            <person name="Ryu S."/>
            <person name="Kim W."/>
        </authorList>
    </citation>
    <scope>NUCLEOTIDE SEQUENCE [LARGE SCALE GENOMIC DNA]</scope>
    <source>
        <tissue evidence="2">Muscle</tissue>
    </source>
</reference>
<evidence type="ECO:0000313" key="3">
    <source>
        <dbReference type="Proteomes" id="UP000324222"/>
    </source>
</evidence>
<sequence>MQTLPRSVMVVATEMESTHPEQLEAIITALQRLLRDDHQGHGILSVTTMQCSQGQPVLAGGGSVTQTTTPQPKHGSRCDPHVSGAFPLEPKVTPLYRCTSHSSCFTLF</sequence>
<evidence type="ECO:0000256" key="1">
    <source>
        <dbReference type="SAM" id="MobiDB-lite"/>
    </source>
</evidence>